<keyword evidence="6 15" id="KW-0812">Transmembrane</keyword>
<organism evidence="19">
    <name type="scientific">Baltalimania ylvae</name>
    <dbReference type="NCBI Taxonomy" id="3341436"/>
    <lineage>
        <taxon>Eukaryota</taxon>
        <taxon>Metazoa</taxon>
        <taxon>Xenacoelomorpha</taxon>
        <taxon>Acoelomorpha</taxon>
        <taxon>Acoela</taxon>
        <taxon>Isodiametridae</taxon>
        <taxon>Baltalimania</taxon>
    </lineage>
</organism>
<gene>
    <name evidence="19" type="primary">cox2</name>
</gene>
<evidence type="ECO:0000256" key="6">
    <source>
        <dbReference type="ARBA" id="ARBA00022692"/>
    </source>
</evidence>
<evidence type="ECO:0000256" key="11">
    <source>
        <dbReference type="ARBA" id="ARBA00022989"/>
    </source>
</evidence>
<evidence type="ECO:0000256" key="3">
    <source>
        <dbReference type="ARBA" id="ARBA00015946"/>
    </source>
</evidence>
<dbReference type="GO" id="GO:0042773">
    <property type="term" value="P:ATP synthesis coupled electron transport"/>
    <property type="evidence" value="ECO:0007669"/>
    <property type="project" value="TreeGrafter"/>
</dbReference>
<dbReference type="InterPro" id="IPR011759">
    <property type="entry name" value="Cyt_c_oxidase_su2_TM_dom"/>
</dbReference>
<evidence type="ECO:0000256" key="14">
    <source>
        <dbReference type="ARBA" id="ARBA00049512"/>
    </source>
</evidence>
<comment type="catalytic activity">
    <reaction evidence="14">
        <text>4 Fe(II)-[cytochrome c] + O2 + 8 H(+)(in) = 4 Fe(III)-[cytochrome c] + 2 H2O + 4 H(+)(out)</text>
        <dbReference type="Rhea" id="RHEA:11436"/>
        <dbReference type="Rhea" id="RHEA-COMP:10350"/>
        <dbReference type="Rhea" id="RHEA-COMP:14399"/>
        <dbReference type="ChEBI" id="CHEBI:15377"/>
        <dbReference type="ChEBI" id="CHEBI:15378"/>
        <dbReference type="ChEBI" id="CHEBI:15379"/>
        <dbReference type="ChEBI" id="CHEBI:29033"/>
        <dbReference type="ChEBI" id="CHEBI:29034"/>
        <dbReference type="EC" id="7.1.1.9"/>
    </reaction>
    <physiologicalReaction direction="left-to-right" evidence="14">
        <dbReference type="Rhea" id="RHEA:11437"/>
    </physiologicalReaction>
</comment>
<dbReference type="Gene3D" id="2.60.40.420">
    <property type="entry name" value="Cupredoxins - blue copper proteins"/>
    <property type="match status" value="1"/>
</dbReference>
<keyword evidence="15 19" id="KW-0496">Mitochondrion</keyword>
<dbReference type="AlphaFoldDB" id="A0A1X9WD85"/>
<geneLocation type="mitochondrion" evidence="19"/>
<dbReference type="PROSITE" id="PS50999">
    <property type="entry name" value="COX2_TM"/>
    <property type="match status" value="1"/>
</dbReference>
<protein>
    <recommendedName>
        <fullName evidence="3 15">Cytochrome c oxidase subunit 2</fullName>
    </recommendedName>
</protein>
<comment type="similarity">
    <text evidence="2 15">Belongs to the cytochrome c oxidase subunit 2 family.</text>
</comment>
<dbReference type="PROSITE" id="PS00078">
    <property type="entry name" value="COX2"/>
    <property type="match status" value="1"/>
</dbReference>
<dbReference type="Gene3D" id="1.10.287.90">
    <property type="match status" value="1"/>
</dbReference>
<evidence type="ECO:0000256" key="7">
    <source>
        <dbReference type="ARBA" id="ARBA00022723"/>
    </source>
</evidence>
<dbReference type="PANTHER" id="PTHR22888:SF9">
    <property type="entry name" value="CYTOCHROME C OXIDASE SUBUNIT 2"/>
    <property type="match status" value="1"/>
</dbReference>
<dbReference type="GeneID" id="32958852"/>
<keyword evidence="10 15" id="KW-0249">Electron transport</keyword>
<dbReference type="EMBL" id="KY825223">
    <property type="protein sequence ID" value="ARS00893.1"/>
    <property type="molecule type" value="Genomic_DNA"/>
</dbReference>
<comment type="function">
    <text evidence="15">Component of the cytochrome c oxidase, the last enzyme in the mitochondrial electron transport chain which drives oxidative phosphorylation. The respiratory chain contains 3 multisubunit complexes succinate dehydrogenase (complex II, CII), ubiquinol-cytochrome c oxidoreductase (cytochrome b-c1 complex, complex III, CIII) and cytochrome c oxidase (complex IV, CIV), that cooperate to transfer electrons derived from NADH and succinate to molecular oxygen, creating an electrochemical gradient over the inner membrane that drives transmembrane transport and the ATP synthase. Cytochrome c oxidase is the component of the respiratory chain that catalyzes the reduction of oxygen to water. Electrons originating from reduced cytochrome c in the intermembrane space (IMS) are transferred via the dinuclear copper A center (CU(A)) of subunit 2 and heme A of subunit 1 to the active site in subunit 1, a binuclear center (BNC) formed by heme A3 and copper B (CU(B)). The BNC reduces molecular oxygen to 2 water molecules using 4 electrons from cytochrome c in the IMS and 4 protons from the mitochondrial matrix.</text>
</comment>
<keyword evidence="11 16" id="KW-1133">Transmembrane helix</keyword>
<keyword evidence="9" id="KW-1278">Translocase</keyword>
<keyword evidence="13 15" id="KW-0472">Membrane</keyword>
<dbReference type="InterPro" id="IPR036257">
    <property type="entry name" value="Cyt_c_oxidase_su2_TM_sf"/>
</dbReference>
<keyword evidence="12 15" id="KW-0186">Copper</keyword>
<keyword evidence="7 15" id="KW-0479">Metal-binding</keyword>
<sequence length="216" mass="24515">MLFHNELLMGILLGIMVVVFLLTVSIWKIKETNKVLNQNIFMEFLWIILPMGILIMIGTPSIFMLYQLDETFNVSKSIIKIMGYQWYWTYEKENASPSKEFSMFGFSLNPSSSTSLMESYMNTGLTKESFDGVNNLSSTMELICQSLSSTRLIISAADVMHSWTLPSFFIKVDAIPGRLNQIEIMFPPMCGSAYGQCSELCGVNHSFMPIVVDFEL</sequence>
<keyword evidence="15" id="KW-0999">Mitochondrion inner membrane</keyword>
<evidence type="ECO:0000256" key="15">
    <source>
        <dbReference type="RuleBase" id="RU000457"/>
    </source>
</evidence>
<keyword evidence="5 15" id="KW-0679">Respiratory chain</keyword>
<dbReference type="InterPro" id="IPR002429">
    <property type="entry name" value="CcO_II-like_C"/>
</dbReference>
<evidence type="ECO:0000313" key="19">
    <source>
        <dbReference type="EMBL" id="ARS00893.1"/>
    </source>
</evidence>
<dbReference type="PRINTS" id="PR01166">
    <property type="entry name" value="CYCOXIDASEII"/>
</dbReference>
<evidence type="ECO:0000256" key="5">
    <source>
        <dbReference type="ARBA" id="ARBA00022660"/>
    </source>
</evidence>
<feature type="transmembrane region" description="Helical" evidence="16">
    <location>
        <begin position="44"/>
        <end position="66"/>
    </location>
</feature>
<evidence type="ECO:0000259" key="17">
    <source>
        <dbReference type="PROSITE" id="PS50857"/>
    </source>
</evidence>
<dbReference type="GO" id="GO:0005743">
    <property type="term" value="C:mitochondrial inner membrane"/>
    <property type="evidence" value="ECO:0007669"/>
    <property type="project" value="UniProtKB-SubCell"/>
</dbReference>
<evidence type="ECO:0000256" key="1">
    <source>
        <dbReference type="ARBA" id="ARBA00004141"/>
    </source>
</evidence>
<evidence type="ECO:0000256" key="16">
    <source>
        <dbReference type="SAM" id="Phobius"/>
    </source>
</evidence>
<proteinExistence type="inferred from homology"/>
<keyword evidence="8" id="KW-0460">Magnesium</keyword>
<evidence type="ECO:0000256" key="2">
    <source>
        <dbReference type="ARBA" id="ARBA00007866"/>
    </source>
</evidence>
<reference evidence="19" key="1">
    <citation type="journal article" date="2017" name="Sci. Rep.">
        <title>The mitochondrial genomes of the acoelomorph worms Paratomella rubra, Isodiametra pulchra and Archaphanostoma ylvae.</title>
        <authorList>
            <person name="Robertson H.E."/>
            <person name="Lapraz F."/>
            <person name="Egger B."/>
            <person name="Telford M.J."/>
            <person name="Schiffer P.H."/>
        </authorList>
    </citation>
    <scope>NUCLEOTIDE SEQUENCE</scope>
</reference>
<dbReference type="InterPro" id="IPR001505">
    <property type="entry name" value="Copper_CuA"/>
</dbReference>
<comment type="cofactor">
    <cofactor evidence="15">
        <name>Cu cation</name>
        <dbReference type="ChEBI" id="CHEBI:23378"/>
    </cofactor>
    <text evidence="15">Binds a copper A center.</text>
</comment>
<evidence type="ECO:0000256" key="8">
    <source>
        <dbReference type="ARBA" id="ARBA00022842"/>
    </source>
</evidence>
<evidence type="ECO:0000256" key="4">
    <source>
        <dbReference type="ARBA" id="ARBA00022448"/>
    </source>
</evidence>
<dbReference type="PROSITE" id="PS50857">
    <property type="entry name" value="COX2_CUA"/>
    <property type="match status" value="1"/>
</dbReference>
<dbReference type="SUPFAM" id="SSF49503">
    <property type="entry name" value="Cupredoxins"/>
    <property type="match status" value="1"/>
</dbReference>
<evidence type="ECO:0000256" key="12">
    <source>
        <dbReference type="ARBA" id="ARBA00023008"/>
    </source>
</evidence>
<evidence type="ECO:0000256" key="9">
    <source>
        <dbReference type="ARBA" id="ARBA00022967"/>
    </source>
</evidence>
<dbReference type="Pfam" id="PF00116">
    <property type="entry name" value="COX2"/>
    <property type="match status" value="1"/>
</dbReference>
<dbReference type="InterPro" id="IPR045187">
    <property type="entry name" value="CcO_II"/>
</dbReference>
<dbReference type="GO" id="GO:0005507">
    <property type="term" value="F:copper ion binding"/>
    <property type="evidence" value="ECO:0007669"/>
    <property type="project" value="InterPro"/>
</dbReference>
<dbReference type="PANTHER" id="PTHR22888">
    <property type="entry name" value="CYTOCHROME C OXIDASE, SUBUNIT II"/>
    <property type="match status" value="1"/>
</dbReference>
<dbReference type="RefSeq" id="YP_009380090.1">
    <property type="nucleotide sequence ID" value="NC_034947.1"/>
</dbReference>
<feature type="domain" description="Cytochrome oxidase subunit II copper A binding" evidence="17">
    <location>
        <begin position="74"/>
        <end position="216"/>
    </location>
</feature>
<feature type="transmembrane region" description="Helical" evidence="16">
    <location>
        <begin position="7"/>
        <end position="29"/>
    </location>
</feature>
<keyword evidence="4 15" id="KW-0813">Transport</keyword>
<dbReference type="InterPro" id="IPR008972">
    <property type="entry name" value="Cupredoxin"/>
</dbReference>
<evidence type="ECO:0000256" key="10">
    <source>
        <dbReference type="ARBA" id="ARBA00022982"/>
    </source>
</evidence>
<dbReference type="Pfam" id="PF02790">
    <property type="entry name" value="COX2_TM"/>
    <property type="match status" value="1"/>
</dbReference>
<evidence type="ECO:0000259" key="18">
    <source>
        <dbReference type="PROSITE" id="PS50999"/>
    </source>
</evidence>
<evidence type="ECO:0000256" key="13">
    <source>
        <dbReference type="ARBA" id="ARBA00023136"/>
    </source>
</evidence>
<feature type="domain" description="Cytochrome oxidase subunit II transmembrane region profile" evidence="18">
    <location>
        <begin position="1"/>
        <end position="72"/>
    </location>
</feature>
<dbReference type="SUPFAM" id="SSF81464">
    <property type="entry name" value="Cytochrome c oxidase subunit II-like, transmembrane region"/>
    <property type="match status" value="1"/>
</dbReference>
<accession>A0A1X9WD85</accession>
<name>A0A1X9WD85_9BILA</name>
<dbReference type="GO" id="GO:0004129">
    <property type="term" value="F:cytochrome-c oxidase activity"/>
    <property type="evidence" value="ECO:0007669"/>
    <property type="project" value="UniProtKB-EC"/>
</dbReference>
<comment type="subcellular location">
    <subcellularLocation>
        <location evidence="1">Membrane</location>
        <topology evidence="1">Multi-pass membrane protein</topology>
    </subcellularLocation>
    <subcellularLocation>
        <location evidence="15">Mitochondrion inner membrane</location>
        <topology evidence="15">Multi-pass membrane protein</topology>
    </subcellularLocation>
</comment>